<dbReference type="EMBL" id="JBHTMO010000004">
    <property type="protein sequence ID" value="MFD1392382.1"/>
    <property type="molecule type" value="Genomic_DNA"/>
</dbReference>
<dbReference type="Gene3D" id="1.20.1260.10">
    <property type="match status" value="1"/>
</dbReference>
<dbReference type="SUPFAM" id="SSF47240">
    <property type="entry name" value="Ferritin-like"/>
    <property type="match status" value="1"/>
</dbReference>
<dbReference type="InterPro" id="IPR012347">
    <property type="entry name" value="Ferritin-like"/>
</dbReference>
<name>A0ABW4B891_9LACO</name>
<sequence length="184" mass="20686">MTTIDEQYAAEVKQADLDHHKPTAGAMTGHIVANLFVMNVKLHQVAWYVKGEQSLAVAAFYQQLIAQNRQQIDALGELLLDENQIVPSTTAEFSQYTGLQEDGRVKYETAANMVAQTAKDFTTADMYIDRAIKLAEREERPAMAAYLTKLRGENNQAVRKLQSFLGKTAWEDLVEVDDDEDDED</sequence>
<proteinExistence type="predicted"/>
<comment type="caution">
    <text evidence="2">The sequence shown here is derived from an EMBL/GenBank/DDBJ whole genome shotgun (WGS) entry which is preliminary data.</text>
</comment>
<organism evidence="2 3">
    <name type="scientific">Lacticaseibacillus jixianensis</name>
    <dbReference type="NCBI Taxonomy" id="2486012"/>
    <lineage>
        <taxon>Bacteria</taxon>
        <taxon>Bacillati</taxon>
        <taxon>Bacillota</taxon>
        <taxon>Bacilli</taxon>
        <taxon>Lactobacillales</taxon>
        <taxon>Lactobacillaceae</taxon>
        <taxon>Lacticaseibacillus</taxon>
    </lineage>
</organism>
<evidence type="ECO:0000313" key="3">
    <source>
        <dbReference type="Proteomes" id="UP001597249"/>
    </source>
</evidence>
<dbReference type="Pfam" id="PF00210">
    <property type="entry name" value="Ferritin"/>
    <property type="match status" value="1"/>
</dbReference>
<reference evidence="3" key="1">
    <citation type="journal article" date="2019" name="Int. J. Syst. Evol. Microbiol.">
        <title>The Global Catalogue of Microorganisms (GCM) 10K type strain sequencing project: providing services to taxonomists for standard genome sequencing and annotation.</title>
        <authorList>
            <consortium name="The Broad Institute Genomics Platform"/>
            <consortium name="The Broad Institute Genome Sequencing Center for Infectious Disease"/>
            <person name="Wu L."/>
            <person name="Ma J."/>
        </authorList>
    </citation>
    <scope>NUCLEOTIDE SEQUENCE [LARGE SCALE GENOMIC DNA]</scope>
    <source>
        <strain evidence="3">CCM 8911</strain>
    </source>
</reference>
<feature type="domain" description="Ferritin/DPS" evidence="1">
    <location>
        <begin position="31"/>
        <end position="168"/>
    </location>
</feature>
<accession>A0ABW4B891</accession>
<gene>
    <name evidence="2" type="ORF">ACFQ3L_02120</name>
</gene>
<protein>
    <submittedName>
        <fullName evidence="2">Ferritin-like domain-containing protein</fullName>
    </submittedName>
</protein>
<dbReference type="InterPro" id="IPR008331">
    <property type="entry name" value="Ferritin_DPS_dom"/>
</dbReference>
<dbReference type="Proteomes" id="UP001597249">
    <property type="component" value="Unassembled WGS sequence"/>
</dbReference>
<evidence type="ECO:0000313" key="2">
    <source>
        <dbReference type="EMBL" id="MFD1392382.1"/>
    </source>
</evidence>
<dbReference type="RefSeq" id="WP_125585399.1">
    <property type="nucleotide sequence ID" value="NZ_JBHTMO010000004.1"/>
</dbReference>
<dbReference type="InterPro" id="IPR009078">
    <property type="entry name" value="Ferritin-like_SF"/>
</dbReference>
<keyword evidence="3" id="KW-1185">Reference proteome</keyword>
<evidence type="ECO:0000259" key="1">
    <source>
        <dbReference type="Pfam" id="PF00210"/>
    </source>
</evidence>